<evidence type="ECO:0000313" key="2">
    <source>
        <dbReference type="EMBL" id="NIF24466.1"/>
    </source>
</evidence>
<dbReference type="EMBL" id="VWXF01000015">
    <property type="protein sequence ID" value="NIF24466.1"/>
    <property type="molecule type" value="Genomic_DNA"/>
</dbReference>
<dbReference type="NCBIfam" id="NF007271">
    <property type="entry name" value="PRK09726.1"/>
    <property type="match status" value="1"/>
</dbReference>
<evidence type="ECO:0000313" key="3">
    <source>
        <dbReference type="Proteomes" id="UP001515683"/>
    </source>
</evidence>
<organism evidence="2 3">
    <name type="scientific">Candidatus Pantoea multigeneris</name>
    <dbReference type="NCBI Taxonomy" id="2608357"/>
    <lineage>
        <taxon>Bacteria</taxon>
        <taxon>Pseudomonadati</taxon>
        <taxon>Pseudomonadota</taxon>
        <taxon>Gammaproteobacteria</taxon>
        <taxon>Enterobacterales</taxon>
        <taxon>Erwiniaceae</taxon>
        <taxon>Pantoea</taxon>
    </lineage>
</organism>
<evidence type="ECO:0000259" key="1">
    <source>
        <dbReference type="PROSITE" id="PS50943"/>
    </source>
</evidence>
<accession>A0ABX0RGN4</accession>
<dbReference type="PROSITE" id="PS50943">
    <property type="entry name" value="HTH_CROC1"/>
    <property type="match status" value="1"/>
</dbReference>
<dbReference type="InterPro" id="IPR010982">
    <property type="entry name" value="Lambda_DNA-bd_dom_sf"/>
</dbReference>
<dbReference type="CDD" id="cd00093">
    <property type="entry name" value="HTH_XRE"/>
    <property type="match status" value="1"/>
</dbReference>
<protein>
    <submittedName>
        <fullName evidence="2">Type II toxin-antitoxin system antitoxin HipB</fullName>
    </submittedName>
</protein>
<dbReference type="Pfam" id="PF01381">
    <property type="entry name" value="HTH_3"/>
    <property type="match status" value="1"/>
</dbReference>
<gene>
    <name evidence="2" type="primary">hipB</name>
    <name evidence="2" type="ORF">F3J40_23105</name>
</gene>
<dbReference type="SMART" id="SM00530">
    <property type="entry name" value="HTH_XRE"/>
    <property type="match status" value="1"/>
</dbReference>
<reference evidence="2 3" key="1">
    <citation type="journal article" date="2019" name="bioRxiv">
        <title>Bacteria contribute to plant secondary compound degradation in a generalist herbivore system.</title>
        <authorList>
            <person name="Francoeur C.B."/>
            <person name="Khadempour L."/>
            <person name="Moreira-Soto R.D."/>
            <person name="Gotting K."/>
            <person name="Book A.J."/>
            <person name="Pinto-Tomas A.A."/>
            <person name="Keefover-Ring K."/>
            <person name="Currie C.R."/>
        </authorList>
    </citation>
    <scope>NUCLEOTIDE SEQUENCE [LARGE SCALE GENOMIC DNA]</scope>
    <source>
        <strain evidence="2">Acro-835</strain>
    </source>
</reference>
<dbReference type="SUPFAM" id="SSF47413">
    <property type="entry name" value="lambda repressor-like DNA-binding domains"/>
    <property type="match status" value="1"/>
</dbReference>
<proteinExistence type="predicted"/>
<comment type="caution">
    <text evidence="2">The sequence shown here is derived from an EMBL/GenBank/DDBJ whole genome shotgun (WGS) entry which is preliminary data.</text>
</comment>
<name>A0ABX0RGN4_9GAMM</name>
<dbReference type="RefSeq" id="WP_167018397.1">
    <property type="nucleotide sequence ID" value="NZ_VWXF01000015.1"/>
</dbReference>
<dbReference type="Proteomes" id="UP001515683">
    <property type="component" value="Unassembled WGS sequence"/>
</dbReference>
<dbReference type="Gene3D" id="1.10.260.40">
    <property type="entry name" value="lambda repressor-like DNA-binding domains"/>
    <property type="match status" value="1"/>
</dbReference>
<dbReference type="InterPro" id="IPR001387">
    <property type="entry name" value="Cro/C1-type_HTH"/>
</dbReference>
<keyword evidence="3" id="KW-1185">Reference proteome</keyword>
<sequence>MIYSPRQLANYIRLERQKHGWTQSELAQRVGLKQATISHFENNPDKTTLSTLFRILQSLEMDMAIKEQIAIGKDSDGKRDEDMDW</sequence>
<feature type="domain" description="HTH cro/C1-type" evidence="1">
    <location>
        <begin position="12"/>
        <end position="66"/>
    </location>
</feature>